<dbReference type="AlphaFoldDB" id="A0A699K529"/>
<evidence type="ECO:0000313" key="3">
    <source>
        <dbReference type="EMBL" id="GFA73383.1"/>
    </source>
</evidence>
<dbReference type="EMBL" id="BKCJ010477758">
    <property type="protein sequence ID" value="GFA73383.1"/>
    <property type="molecule type" value="Genomic_DNA"/>
</dbReference>
<evidence type="ECO:0000256" key="1">
    <source>
        <dbReference type="SAM" id="Coils"/>
    </source>
</evidence>
<feature type="compositionally biased region" description="Polar residues" evidence="2">
    <location>
        <begin position="150"/>
        <end position="162"/>
    </location>
</feature>
<sequence>MDGMLGNVGSKRHKCLMYRRFLQMILGIQTTDPFPRPTFDFTAKLFSNMKLNWDGPHMPLLAPMLVVSAGGDAANVAAGPGPSSAPQVQPKREHSPVWEHSSVREPYLPPSPPPSSAEVGPTTSSRPPSPSRPPSGPADIHEGGSDFASCPSSNEAPQTPAVTTAGGAEDFAALTALTLKLDKCLHRVTTLENELGITKKVLGGAVLKLVTRVKRLEGLLQQRKRRLVLSDSEGDDATTMEQEFDFLALHTLASVTLGDDPSATAVGPDVETTMPGERISTTRRRLRKPFTSSVSAHVSETIPPGVRVPAAATTIPTGSSVDAAVHAAAALSFSIPTAADKGKAPMVDNSPPADLLSEHECVLKNLHDSQLGEELAKKIQAEQEAEFARQQEEFAQKAQAESVASPTAHGQGMSDQRRQELDAAQLIYTEADWLDLLAKIATNSALSKQLLGDDVTEENMNKRLGMLLMRKRRELAEQSRVKPMTKTLQRDYMRDFVKNCSASVYNQGLTMKKPTLDAPPAKRANQEAPQVPTVSTQDHAGVPAAPSIPAAFSCDPSAILVPAISIAHVTIFVPAEPMVHPAKSLIDPPLTAPAHGSFDPTVAVPTPSSLRHRRKHIAKKRVTPIVDVADAAMIKFDSDSDSDDDPLPYAPYAGWEMVPSHLGSIHAYHNMEGHTKHFTTLREILHMGDLHVLFQSLDDMDALHFWHTQDSWRIRSWRLYPQAQVYVLEMVDGWVIHMFVDVSYPLSVSTLERMLKHGLEVSKLLVGGDLTMAEQLIGFIKAAILNAKSAA</sequence>
<accession>A0A699K529</accession>
<protein>
    <submittedName>
        <fullName evidence="3">JmjC domain-containing protein</fullName>
    </submittedName>
</protein>
<feature type="coiled-coil region" evidence="1">
    <location>
        <begin position="371"/>
        <end position="398"/>
    </location>
</feature>
<organism evidence="3">
    <name type="scientific">Tanacetum cinerariifolium</name>
    <name type="common">Dalmatian daisy</name>
    <name type="synonym">Chrysanthemum cinerariifolium</name>
    <dbReference type="NCBI Taxonomy" id="118510"/>
    <lineage>
        <taxon>Eukaryota</taxon>
        <taxon>Viridiplantae</taxon>
        <taxon>Streptophyta</taxon>
        <taxon>Embryophyta</taxon>
        <taxon>Tracheophyta</taxon>
        <taxon>Spermatophyta</taxon>
        <taxon>Magnoliopsida</taxon>
        <taxon>eudicotyledons</taxon>
        <taxon>Gunneridae</taxon>
        <taxon>Pentapetalae</taxon>
        <taxon>asterids</taxon>
        <taxon>campanulids</taxon>
        <taxon>Asterales</taxon>
        <taxon>Asteraceae</taxon>
        <taxon>Asteroideae</taxon>
        <taxon>Anthemideae</taxon>
        <taxon>Anthemidinae</taxon>
        <taxon>Tanacetum</taxon>
    </lineage>
</organism>
<feature type="compositionally biased region" description="Pro residues" evidence="2">
    <location>
        <begin position="127"/>
        <end position="136"/>
    </location>
</feature>
<feature type="compositionally biased region" description="Basic and acidic residues" evidence="2">
    <location>
        <begin position="90"/>
        <end position="103"/>
    </location>
</feature>
<reference evidence="3" key="1">
    <citation type="journal article" date="2019" name="Sci. Rep.">
        <title>Draft genome of Tanacetum cinerariifolium, the natural source of mosquito coil.</title>
        <authorList>
            <person name="Yamashiro T."/>
            <person name="Shiraishi A."/>
            <person name="Satake H."/>
            <person name="Nakayama K."/>
        </authorList>
    </citation>
    <scope>NUCLEOTIDE SEQUENCE</scope>
</reference>
<proteinExistence type="predicted"/>
<keyword evidence="1" id="KW-0175">Coiled coil</keyword>
<evidence type="ECO:0000256" key="2">
    <source>
        <dbReference type="SAM" id="MobiDB-lite"/>
    </source>
</evidence>
<name>A0A699K529_TANCI</name>
<feature type="region of interest" description="Disordered" evidence="2">
    <location>
        <begin position="77"/>
        <end position="163"/>
    </location>
</feature>
<comment type="caution">
    <text evidence="3">The sequence shown here is derived from an EMBL/GenBank/DDBJ whole genome shotgun (WGS) entry which is preliminary data.</text>
</comment>
<gene>
    <name evidence="3" type="ORF">Tci_645355</name>
</gene>